<feature type="region of interest" description="Disordered" evidence="7">
    <location>
        <begin position="886"/>
        <end position="939"/>
    </location>
</feature>
<dbReference type="SMART" id="SM00355">
    <property type="entry name" value="ZnF_C2H2"/>
    <property type="match status" value="9"/>
</dbReference>
<feature type="compositionally biased region" description="Polar residues" evidence="7">
    <location>
        <begin position="453"/>
        <end position="462"/>
    </location>
</feature>
<feature type="compositionally biased region" description="Basic and acidic residues" evidence="7">
    <location>
        <begin position="748"/>
        <end position="772"/>
    </location>
</feature>
<evidence type="ECO:0000256" key="2">
    <source>
        <dbReference type="ARBA" id="ARBA00022553"/>
    </source>
</evidence>
<name>A0A8H5MQX4_9HYPO</name>
<feature type="region of interest" description="Disordered" evidence="7">
    <location>
        <begin position="479"/>
        <end position="572"/>
    </location>
</feature>
<feature type="region of interest" description="Disordered" evidence="7">
    <location>
        <begin position="430"/>
        <end position="462"/>
    </location>
</feature>
<dbReference type="Proteomes" id="UP000574317">
    <property type="component" value="Unassembled WGS sequence"/>
</dbReference>
<dbReference type="GO" id="GO:0000127">
    <property type="term" value="C:transcription factor TFIIIC complex"/>
    <property type="evidence" value="ECO:0007669"/>
    <property type="project" value="InterPro"/>
</dbReference>
<dbReference type="PROSITE" id="PS50157">
    <property type="entry name" value="ZINC_FINGER_C2H2_2"/>
    <property type="match status" value="2"/>
</dbReference>
<feature type="compositionally biased region" description="Basic residues" evidence="7">
    <location>
        <begin position="480"/>
        <end position="508"/>
    </location>
</feature>
<reference evidence="9 10" key="1">
    <citation type="submission" date="2020-05" db="EMBL/GenBank/DDBJ databases">
        <title>Identification and distribution of gene clusters putatively required for synthesis of sphingolipid metabolism inhibitors in phylogenetically diverse species of the filamentous fungus Fusarium.</title>
        <authorList>
            <person name="Kim H.-S."/>
            <person name="Busman M."/>
            <person name="Brown D.W."/>
            <person name="Divon H."/>
            <person name="Uhlig S."/>
            <person name="Proctor R.H."/>
        </authorList>
    </citation>
    <scope>NUCLEOTIDE SEQUENCE [LARGE SCALE GENOMIC DNA]</scope>
    <source>
        <strain evidence="9 10">NRRL 25196</strain>
    </source>
</reference>
<dbReference type="GO" id="GO:0005634">
    <property type="term" value="C:nucleus"/>
    <property type="evidence" value="ECO:0007669"/>
    <property type="project" value="UniProtKB-SubCell"/>
</dbReference>
<feature type="region of interest" description="Disordered" evidence="7">
    <location>
        <begin position="602"/>
        <end position="684"/>
    </location>
</feature>
<feature type="region of interest" description="Disordered" evidence="7">
    <location>
        <begin position="2658"/>
        <end position="2744"/>
    </location>
</feature>
<feature type="compositionally biased region" description="Pro residues" evidence="7">
    <location>
        <begin position="548"/>
        <end position="557"/>
    </location>
</feature>
<dbReference type="GO" id="GO:0042791">
    <property type="term" value="P:5S class rRNA transcription by RNA polymerase III"/>
    <property type="evidence" value="ECO:0007669"/>
    <property type="project" value="TreeGrafter"/>
</dbReference>
<evidence type="ECO:0000313" key="9">
    <source>
        <dbReference type="EMBL" id="KAF5537322.1"/>
    </source>
</evidence>
<feature type="compositionally biased region" description="Basic residues" evidence="7">
    <location>
        <begin position="2732"/>
        <end position="2744"/>
    </location>
</feature>
<feature type="compositionally biased region" description="Acidic residues" evidence="7">
    <location>
        <begin position="1351"/>
        <end position="1360"/>
    </location>
</feature>
<feature type="region of interest" description="Disordered" evidence="7">
    <location>
        <begin position="707"/>
        <end position="827"/>
    </location>
</feature>
<evidence type="ECO:0000256" key="7">
    <source>
        <dbReference type="SAM" id="MobiDB-lite"/>
    </source>
</evidence>
<dbReference type="PANTHER" id="PTHR15180">
    <property type="entry name" value="GENERAL TRANSCRIPTION FACTOR 3C POLYPEPTIDE 1"/>
    <property type="match status" value="1"/>
</dbReference>
<sequence>MAKKASCPVDGVLKAIHHPSTKTESISEGDSAVQARTAATIWSWLTARRDISVGADREYNHLTLDQVLALSTAGDTPGQNAEPSEPHHVRVYASEDTMWESLTGHAVDYKRVPKSEWMLLLGIASTTTQGILQGDLGRLTDQDKRSVPKRTDSLLKKGYIVKRTTLVRGTKTSKMWLKLFAPPLPKDGEGVDEARPDMTLTRQVLVEDLEPVPWRVRWTGESIDYIALATTIMAIVKEWGVLQMKDMKSKLGVLGMRWQMKVLAKVCRFLNQRGVIQYVAAKLGEKVFKDCVKYVRDLNAEDWSLYLSTGKRKSKTPRNPDLDGYDGNKQLLGQASNVSEVSKSPPWSLDKPIPVIIAEMAKRLGDVGLTNPDVYALTLGPSYSRHLSSMTTALAVPGLQPPHLAHFQIYSEHTRSGKVASYRYFAPNAPQTPADAADQESTPTPADVYGFSSLPSSSISHENSPTLAELCSMGMANRKSVGRPRAFRAKKGKPTPIKKAKRGRKRRVPTPEVPPQEELVQDDEATEEVVVPQVPETIVQEPELLPETPAPESPAPPEIDEDQQDHAESEPHKAATLVVTLKVSPVAFKELLAGAQTDVVTPIRPTRTRPTRSSARKVQTRTVDADAENEELNNRMDVDDELEPNNTTESLLTGRKRGRPKKGEDRPKGTAEQATENDNSSRPWVCEKCGRAWKNDNGLLYHVTKSKTSCNPSFDVSTVTPTRRGRKESVIEVEDQDTATPIVDESQEPDRRVVDNEGREESQDKDKGHDNNENTGGEVGNNEGERDGKARGEGKEPSLENEDISTPMPVSRTRGPIAARPTWSSRPTLSFKGEAFQVNPELQRPPVAIFDSPKQLSLINGTNGALVQGENSQLRPVLSSLDRFSLAGASPKTPRSKLQRNGSHPDPTPQNEQPQPVQPSANGTPSAGGSSVKPKTPMVTDTPITKAVINNRVSQIIQNILAENQGVFPGGKSLWTAISIRWVEAFPEVVPQIRSYQAAFRELLKHKIVAEHWLTFRSKKGVTEKCHLVVTAGVDPFSPEASEVAQKIQEAHPDLYLPPPFDAQLDSDLLKRGRRDLPEEVEMLDAPVYVARAAQKRVLDEYDDDGEDFPPPAKRGRKRKSMFADGRSSRSRAWQSDMGEPMCYEHFESSQGAPEALHFLDPNTCLEEDGIEGSERYFTDDFRATLEQRLSSSFSGEINFDKPIIVSGYDGVWPRITLQDFEMQDGSYTLTGWMPDPNWFAWSSMIGMIDRKAHSLNRDKLQRQDVLDPYRCFIERLYCCMDLERAWSESFINAPPGAAGPHNIFISFSSERDDQVLETPAPEISWPLDWQLTPTSFPGDVPDRALLLDTSSDEEDDSTEWPEFPAYRQQKLARGAGRQSRGRGVGRGSVSRPRASISRQQLAQQPRVKRVRLVTRALMPIPEEAEQRQQGQNDQQGPSSVDSDSERLLAALVAVRVLLGGADKSVDWGLLLKLFPNLALKDIRRFWIDARRDQGAYVRKLTKDFQDRFIVAYSKNELPEFDFEDPMDYDWDSLIEWTLELPRRKGVDLPSTRHYFEDNFSASAAATHEEEDPREKFYNPQSSVFARFEAVTSPAFVTVDNMLSGLNQKVKITNEVIARSWVRSLCCTDESRYTVDQIQQKFGTLADGDQDQINAILKEAIDVLTAQRIICKSKRPPLSGRPFRLNEAFGHVLGKLAQRTKYQDAADFKSKLDATFRRGEAYQVPFNLQDGAVMALMNLNASERIQLTPVNVPHIPLGFRPGYYEMRKLKKDSYFWNIEATPTDSYKYDEDVGVIRKSINEGPPTAKHLLPQWVDFFGRRDAERWMDVLGAFCFVYATRGYLTIEGVCNALKPILEEFEAELIMDWGIKTGVLEEDEDGLGLRVGEWWWKPSNMETEKTAEKHLELDHQQETEPIQCPISSECKSNCHTLDGLKHHVDNTHRVTTFRCTWKGCSKTFETRGGLISHVLSKHKGKKWDCPVEGCTKVYNSETGRRDHLKKKHPNWQNPSWKPRRAKAKVPQTSAKTVELDCPFSYCNNKSRNRDTLKWHVHHKTHKGELIPCQVEGCGQSFLVLREWELHVKDHKNPPVEPHACRYETCPKTFDTEEQAETHYQTQHIDPGHGRTCPTCNKTFSSNDARRYHELKIHGQKFVCARQYCDQRFETCEEAIEHSLGAEHTFVGKLYTCPIPHCSVTAAGRGLIGNKLEKHFGRHVELGNIPEGIEMVPILAPAPQPLPRLPLFEAIYEHNAYLSMQQNTSPGQDEKKVSKTEDLGLEDDDIMGVDYEVLEQYNLDLPDDMQLEEDNLGPAEGNDEELFSKKHRSYIQEQNAEFWENHKGQTINLHGRGRICCGPGLCTGDFVLEPCPGRVVIDLDTARLRLVGLKNGKQTITLNFACVSCFTLKRARAFLEQGKAKSDGSLENVDLTVLRHLFADAAKKKWTYPPEFQRVLERVKDIEEGSMPPSSLLILDTEFSLATRQPWEVTIIEYLSGKTRLNALLDHASGLSHESQERRIRQISKMHAKNVYNPKRNLDKLNVHQVAKACKEIGIDSDTLFVIWATYPLDLQLLRNYLEAGGYEGTLPNDNRCIPVCQTFRQNFPRIKLGKQFPVRLEIIFPVFFPGHKLIGTNHQALADCQQTREMCLSVPELCKPIKERKIQWRPEHIKKPSAGSLHNYFSTTNEKQNSDDAPEKSKEKNKSTRKPLMPPMRQSKLGFAGQVQPESKEAGAPSDTTKVVRRSARLQSTHK</sequence>
<dbReference type="InterPro" id="IPR007309">
    <property type="entry name" value="TFIIIC_Bblock-bd"/>
</dbReference>
<feature type="domain" description="C2H2-type" evidence="8">
    <location>
        <begin position="684"/>
        <end position="712"/>
    </location>
</feature>
<dbReference type="GO" id="GO:0006384">
    <property type="term" value="P:transcription initiation at RNA polymerase III promoter"/>
    <property type="evidence" value="ECO:0007669"/>
    <property type="project" value="InterPro"/>
</dbReference>
<evidence type="ECO:0000256" key="4">
    <source>
        <dbReference type="ARBA" id="ARBA00023163"/>
    </source>
</evidence>
<feature type="compositionally biased region" description="Basic and acidic residues" evidence="7">
    <location>
        <begin position="2681"/>
        <end position="2695"/>
    </location>
</feature>
<evidence type="ECO:0000259" key="8">
    <source>
        <dbReference type="PROSITE" id="PS50157"/>
    </source>
</evidence>
<accession>A0A8H5MQX4</accession>
<dbReference type="GO" id="GO:0003677">
    <property type="term" value="F:DNA binding"/>
    <property type="evidence" value="ECO:0007669"/>
    <property type="project" value="UniProtKB-KW"/>
</dbReference>
<dbReference type="EMBL" id="JAAOAO010000541">
    <property type="protein sequence ID" value="KAF5537322.1"/>
    <property type="molecule type" value="Genomic_DNA"/>
</dbReference>
<comment type="subcellular location">
    <subcellularLocation>
        <location evidence="1">Nucleus</location>
    </subcellularLocation>
</comment>
<keyword evidence="3" id="KW-0238">DNA-binding</keyword>
<keyword evidence="6" id="KW-0479">Metal-binding</keyword>
<feature type="compositionally biased region" description="Low complexity" evidence="7">
    <location>
        <begin position="773"/>
        <end position="782"/>
    </location>
</feature>
<evidence type="ECO:0000256" key="6">
    <source>
        <dbReference type="PROSITE-ProRule" id="PRU00042"/>
    </source>
</evidence>
<feature type="compositionally biased region" description="Low complexity" evidence="7">
    <location>
        <begin position="528"/>
        <end position="547"/>
    </location>
</feature>
<feature type="compositionally biased region" description="Polar residues" evidence="7">
    <location>
        <begin position="707"/>
        <end position="721"/>
    </location>
</feature>
<gene>
    <name evidence="9" type="ORF">FNAPI_11451</name>
</gene>
<dbReference type="Pfam" id="PF04182">
    <property type="entry name" value="B-block_TFIIIC"/>
    <property type="match status" value="1"/>
</dbReference>
<protein>
    <recommendedName>
        <fullName evidence="8">C2H2-type domain-containing protein</fullName>
    </recommendedName>
</protein>
<feature type="domain" description="C2H2-type" evidence="8">
    <location>
        <begin position="1946"/>
        <end position="1976"/>
    </location>
</feature>
<feature type="region of interest" description="Disordered" evidence="7">
    <location>
        <begin position="1422"/>
        <end position="1443"/>
    </location>
</feature>
<keyword evidence="4" id="KW-0804">Transcription</keyword>
<evidence type="ECO:0000313" key="10">
    <source>
        <dbReference type="Proteomes" id="UP000574317"/>
    </source>
</evidence>
<proteinExistence type="predicted"/>
<feature type="region of interest" description="Disordered" evidence="7">
    <location>
        <begin position="1994"/>
        <end position="2020"/>
    </location>
</feature>
<keyword evidence="2" id="KW-0597">Phosphoprotein</keyword>
<dbReference type="PANTHER" id="PTHR15180:SF1">
    <property type="entry name" value="GENERAL TRANSCRIPTION FACTOR 3C POLYPEPTIDE 1"/>
    <property type="match status" value="1"/>
</dbReference>
<dbReference type="Pfam" id="PF20222">
    <property type="entry name" value="DUF6581"/>
    <property type="match status" value="1"/>
</dbReference>
<feature type="compositionally biased region" description="Basic and acidic residues" evidence="7">
    <location>
        <begin position="783"/>
        <end position="798"/>
    </location>
</feature>
<dbReference type="PROSITE" id="PS00028">
    <property type="entry name" value="ZINC_FINGER_C2H2_1"/>
    <property type="match status" value="6"/>
</dbReference>
<keyword evidence="10" id="KW-1185">Reference proteome</keyword>
<organism evidence="9 10">
    <name type="scientific">Fusarium napiforme</name>
    <dbReference type="NCBI Taxonomy" id="42672"/>
    <lineage>
        <taxon>Eukaryota</taxon>
        <taxon>Fungi</taxon>
        <taxon>Dikarya</taxon>
        <taxon>Ascomycota</taxon>
        <taxon>Pezizomycotina</taxon>
        <taxon>Sordariomycetes</taxon>
        <taxon>Hypocreomycetidae</taxon>
        <taxon>Hypocreales</taxon>
        <taxon>Nectriaceae</taxon>
        <taxon>Fusarium</taxon>
        <taxon>Fusarium fujikuroi species complex</taxon>
    </lineage>
</organism>
<keyword evidence="6" id="KW-0862">Zinc</keyword>
<dbReference type="InterPro" id="IPR013087">
    <property type="entry name" value="Znf_C2H2_type"/>
</dbReference>
<dbReference type="Gene3D" id="3.30.160.60">
    <property type="entry name" value="Classic Zinc Finger"/>
    <property type="match status" value="2"/>
</dbReference>
<comment type="caution">
    <text evidence="9">The sequence shown here is derived from an EMBL/GenBank/DDBJ whole genome shotgun (WGS) entry which is preliminary data.</text>
</comment>
<feature type="region of interest" description="Disordered" evidence="7">
    <location>
        <begin position="1350"/>
        <end position="1408"/>
    </location>
</feature>
<dbReference type="GO" id="GO:0008270">
    <property type="term" value="F:zinc ion binding"/>
    <property type="evidence" value="ECO:0007669"/>
    <property type="project" value="UniProtKB-KW"/>
</dbReference>
<dbReference type="InterPro" id="IPR044210">
    <property type="entry name" value="Tfc3-like"/>
</dbReference>
<feature type="region of interest" description="Disordered" evidence="7">
    <location>
        <begin position="1102"/>
        <end position="1134"/>
    </location>
</feature>
<keyword evidence="5" id="KW-0539">Nucleus</keyword>
<evidence type="ECO:0000256" key="5">
    <source>
        <dbReference type="ARBA" id="ARBA00023242"/>
    </source>
</evidence>
<evidence type="ECO:0000256" key="3">
    <source>
        <dbReference type="ARBA" id="ARBA00023125"/>
    </source>
</evidence>
<evidence type="ECO:0000256" key="1">
    <source>
        <dbReference type="ARBA" id="ARBA00004123"/>
    </source>
</evidence>
<keyword evidence="6" id="KW-0863">Zinc-finger</keyword>
<feature type="compositionally biased region" description="Basic residues" evidence="7">
    <location>
        <begin position="606"/>
        <end position="619"/>
    </location>
</feature>
<feature type="compositionally biased region" description="Polar residues" evidence="7">
    <location>
        <begin position="909"/>
        <end position="929"/>
    </location>
</feature>
<feature type="compositionally biased region" description="Polar residues" evidence="7">
    <location>
        <begin position="672"/>
        <end position="682"/>
    </location>
</feature>
<dbReference type="InterPro" id="IPR046488">
    <property type="entry name" value="Sfc3/Tfc3_C"/>
</dbReference>